<dbReference type="AlphaFoldDB" id="A0A1V4AH46"/>
<sequence length="78" mass="8761">MELTKPWLPRGQRPDDQSVETLLVLTPPVNDNITTFDVLYTWPQLAKLPHLRVSDHDTRLAVCPNVSAMGNSGPLVRQ</sequence>
<comment type="caution">
    <text evidence="1">The sequence shown here is derived from an EMBL/GenBank/DDBJ whole genome shotgun (WGS) entry which is preliminary data.</text>
</comment>
<evidence type="ECO:0000313" key="1">
    <source>
        <dbReference type="EMBL" id="OON82941.1"/>
    </source>
</evidence>
<dbReference type="EMBL" id="MVFC01000001">
    <property type="protein sequence ID" value="OON82941.1"/>
    <property type="molecule type" value="Genomic_DNA"/>
</dbReference>
<keyword evidence="2" id="KW-1185">Reference proteome</keyword>
<proteinExistence type="predicted"/>
<accession>A0A1V4AH46</accession>
<protein>
    <submittedName>
        <fullName evidence="1">Uncharacterized protein</fullName>
    </submittedName>
</protein>
<organism evidence="1 2">
    <name type="scientific">Streptomyces tsukubensis</name>
    <dbReference type="NCBI Taxonomy" id="83656"/>
    <lineage>
        <taxon>Bacteria</taxon>
        <taxon>Bacillati</taxon>
        <taxon>Actinomycetota</taxon>
        <taxon>Actinomycetes</taxon>
        <taxon>Kitasatosporales</taxon>
        <taxon>Streptomycetaceae</taxon>
        <taxon>Streptomyces</taxon>
    </lineage>
</organism>
<dbReference type="Proteomes" id="UP000190539">
    <property type="component" value="Unassembled WGS sequence"/>
</dbReference>
<name>A0A1V4AH46_9ACTN</name>
<evidence type="ECO:0000313" key="2">
    <source>
        <dbReference type="Proteomes" id="UP000190539"/>
    </source>
</evidence>
<reference evidence="1 2" key="1">
    <citation type="submission" date="2017-02" db="EMBL/GenBank/DDBJ databases">
        <title>Draft Genome Sequence of Streptomyces tsukubaensis F601, a Producer of the immunosuppressant tacrolimus FK506.</title>
        <authorList>
            <person name="Zong G."/>
            <person name="Zhong C."/>
            <person name="Fu J."/>
            <person name="Qin R."/>
            <person name="Cao G."/>
        </authorList>
    </citation>
    <scope>NUCLEOTIDE SEQUENCE [LARGE SCALE GENOMIC DNA]</scope>
    <source>
        <strain evidence="1 2">F601</strain>
    </source>
</reference>
<gene>
    <name evidence="1" type="ORF">B1H18_02745</name>
</gene>